<proteinExistence type="predicted"/>
<sequence>MDDMRLLVGIWYIIIALFLSPPYIRIVYIFLSKKKYRELECYRIMTQIGLVQLTAAPTTFTLGLMQLLGTDPLGLANVFMTIFSACMSVEILLSFALAINRLKVIFEIECLGVVTKASLQDPRNWLYGLAYVIVVHTPFCGFYQLPGQYIGKYDFQKPYTWLLERIDGTLLLSCVLMTLLVYVMIIAYLFHLRRRSSSLNHIVKERPILVFACVHFCFDMTLQVAFFFGDFPPSDVTDLMVALIYFLNSLLTAPVLYLILTRSLRNDFCKIFVKYLRGSAIGITIVPTSIPQATRS</sequence>
<feature type="transmembrane region" description="Helical" evidence="1">
    <location>
        <begin position="6"/>
        <end position="28"/>
    </location>
</feature>
<accession>A0AA39INR4</accession>
<feature type="transmembrane region" description="Helical" evidence="1">
    <location>
        <begin position="125"/>
        <end position="146"/>
    </location>
</feature>
<keyword evidence="1" id="KW-1133">Transmembrane helix</keyword>
<evidence type="ECO:0000313" key="2">
    <source>
        <dbReference type="EMBL" id="KAK0427050.1"/>
    </source>
</evidence>
<feature type="transmembrane region" description="Helical" evidence="1">
    <location>
        <begin position="240"/>
        <end position="260"/>
    </location>
</feature>
<feature type="transmembrane region" description="Helical" evidence="1">
    <location>
        <begin position="74"/>
        <end position="99"/>
    </location>
</feature>
<keyword evidence="3" id="KW-1185">Reference proteome</keyword>
<evidence type="ECO:0000256" key="1">
    <source>
        <dbReference type="SAM" id="Phobius"/>
    </source>
</evidence>
<dbReference type="AlphaFoldDB" id="A0AA39INR4"/>
<organism evidence="2 3">
    <name type="scientific">Steinernema hermaphroditum</name>
    <dbReference type="NCBI Taxonomy" id="289476"/>
    <lineage>
        <taxon>Eukaryota</taxon>
        <taxon>Metazoa</taxon>
        <taxon>Ecdysozoa</taxon>
        <taxon>Nematoda</taxon>
        <taxon>Chromadorea</taxon>
        <taxon>Rhabditida</taxon>
        <taxon>Tylenchina</taxon>
        <taxon>Panagrolaimomorpha</taxon>
        <taxon>Strongyloidoidea</taxon>
        <taxon>Steinernematidae</taxon>
        <taxon>Steinernema</taxon>
    </lineage>
</organism>
<dbReference type="EMBL" id="JAUCMV010000001">
    <property type="protein sequence ID" value="KAK0427050.1"/>
    <property type="molecule type" value="Genomic_DNA"/>
</dbReference>
<evidence type="ECO:0000313" key="3">
    <source>
        <dbReference type="Proteomes" id="UP001175271"/>
    </source>
</evidence>
<protein>
    <submittedName>
        <fullName evidence="2">Uncharacterized protein</fullName>
    </submittedName>
</protein>
<reference evidence="2" key="1">
    <citation type="submission" date="2023-06" db="EMBL/GenBank/DDBJ databases">
        <title>Genomic analysis of the entomopathogenic nematode Steinernema hermaphroditum.</title>
        <authorList>
            <person name="Schwarz E.M."/>
            <person name="Heppert J.K."/>
            <person name="Baniya A."/>
            <person name="Schwartz H.T."/>
            <person name="Tan C.-H."/>
            <person name="Antoshechkin I."/>
            <person name="Sternberg P.W."/>
            <person name="Goodrich-Blair H."/>
            <person name="Dillman A.R."/>
        </authorList>
    </citation>
    <scope>NUCLEOTIDE SEQUENCE</scope>
    <source>
        <strain evidence="2">PS9179</strain>
        <tissue evidence="2">Whole animal</tissue>
    </source>
</reference>
<keyword evidence="1" id="KW-0812">Transmembrane</keyword>
<comment type="caution">
    <text evidence="2">The sequence shown here is derived from an EMBL/GenBank/DDBJ whole genome shotgun (WGS) entry which is preliminary data.</text>
</comment>
<keyword evidence="1" id="KW-0472">Membrane</keyword>
<feature type="transmembrane region" description="Helical" evidence="1">
    <location>
        <begin position="208"/>
        <end position="228"/>
    </location>
</feature>
<gene>
    <name evidence="2" type="ORF">QR680_010041</name>
</gene>
<feature type="transmembrane region" description="Helical" evidence="1">
    <location>
        <begin position="48"/>
        <end position="68"/>
    </location>
</feature>
<name>A0AA39INR4_9BILA</name>
<feature type="transmembrane region" description="Helical" evidence="1">
    <location>
        <begin position="166"/>
        <end position="188"/>
    </location>
</feature>
<dbReference type="Proteomes" id="UP001175271">
    <property type="component" value="Unassembled WGS sequence"/>
</dbReference>
<dbReference type="SUPFAM" id="SSF81321">
    <property type="entry name" value="Family A G protein-coupled receptor-like"/>
    <property type="match status" value="1"/>
</dbReference>